<protein>
    <submittedName>
        <fullName evidence="3">Uncharacterized protein</fullName>
    </submittedName>
</protein>
<organism evidence="3 4">
    <name type="scientific">Panicum virgatum</name>
    <name type="common">Blackwell switchgrass</name>
    <dbReference type="NCBI Taxonomy" id="38727"/>
    <lineage>
        <taxon>Eukaryota</taxon>
        <taxon>Viridiplantae</taxon>
        <taxon>Streptophyta</taxon>
        <taxon>Embryophyta</taxon>
        <taxon>Tracheophyta</taxon>
        <taxon>Spermatophyta</taxon>
        <taxon>Magnoliopsida</taxon>
        <taxon>Liliopsida</taxon>
        <taxon>Poales</taxon>
        <taxon>Poaceae</taxon>
        <taxon>PACMAD clade</taxon>
        <taxon>Panicoideae</taxon>
        <taxon>Panicodae</taxon>
        <taxon>Paniceae</taxon>
        <taxon>Panicinae</taxon>
        <taxon>Panicum</taxon>
        <taxon>Panicum sect. Hiantes</taxon>
    </lineage>
</organism>
<evidence type="ECO:0000313" key="4">
    <source>
        <dbReference type="Proteomes" id="UP000823388"/>
    </source>
</evidence>
<keyword evidence="2" id="KW-0812">Transmembrane</keyword>
<feature type="compositionally biased region" description="Low complexity" evidence="1">
    <location>
        <begin position="104"/>
        <end position="115"/>
    </location>
</feature>
<proteinExistence type="predicted"/>
<evidence type="ECO:0000256" key="2">
    <source>
        <dbReference type="SAM" id="Phobius"/>
    </source>
</evidence>
<accession>A0A8T0NCT2</accession>
<feature type="compositionally biased region" description="Basic residues" evidence="1">
    <location>
        <begin position="21"/>
        <end position="44"/>
    </location>
</feature>
<evidence type="ECO:0000256" key="1">
    <source>
        <dbReference type="SAM" id="MobiDB-lite"/>
    </source>
</evidence>
<dbReference type="EMBL" id="CM029053">
    <property type="protein sequence ID" value="KAG2546675.1"/>
    <property type="molecule type" value="Genomic_DNA"/>
</dbReference>
<comment type="caution">
    <text evidence="3">The sequence shown here is derived from an EMBL/GenBank/DDBJ whole genome shotgun (WGS) entry which is preliminary data.</text>
</comment>
<gene>
    <name evidence="3" type="ORF">PVAP13_9KG038500</name>
</gene>
<dbReference type="Proteomes" id="UP000823388">
    <property type="component" value="Chromosome 9K"/>
</dbReference>
<keyword evidence="4" id="KW-1185">Reference proteome</keyword>
<feature type="region of interest" description="Disordered" evidence="1">
    <location>
        <begin position="95"/>
        <end position="150"/>
    </location>
</feature>
<dbReference type="AlphaFoldDB" id="A0A8T0NCT2"/>
<sequence>MDHPDHHVAPPLSPSGSAPRPTRRSRTPRTPTRKPPRPSRRRVPRCTSRPSSCTSASLPWGGQDLIPHDTSRPMSTRLRTGKRVHLPAAAEHELLPATPPAPSPSASAAATTSPSCPRPPRASTACCCPARRRRRRTPSRSSLMAELESPAPSLDSLRRTAMELWQSGCWPSTTRTSGSASSRPRACGRSSSCRSTASWRCSVVCPWSTASWRNFSLCETAKRYMVNMLSCLVAGIVLLLLISMVIPCKILCRSIWPIFMFGV</sequence>
<evidence type="ECO:0000313" key="3">
    <source>
        <dbReference type="EMBL" id="KAG2546675.1"/>
    </source>
</evidence>
<reference evidence="3" key="1">
    <citation type="submission" date="2020-05" db="EMBL/GenBank/DDBJ databases">
        <title>WGS assembly of Panicum virgatum.</title>
        <authorList>
            <person name="Lovell J.T."/>
            <person name="Jenkins J."/>
            <person name="Shu S."/>
            <person name="Juenger T.E."/>
            <person name="Schmutz J."/>
        </authorList>
    </citation>
    <scope>NUCLEOTIDE SEQUENCE</scope>
    <source>
        <strain evidence="3">AP13</strain>
    </source>
</reference>
<keyword evidence="2" id="KW-1133">Transmembrane helix</keyword>
<name>A0A8T0NCT2_PANVG</name>
<feature type="transmembrane region" description="Helical" evidence="2">
    <location>
        <begin position="224"/>
        <end position="246"/>
    </location>
</feature>
<keyword evidence="2" id="KW-0472">Membrane</keyword>
<feature type="region of interest" description="Disordered" evidence="1">
    <location>
        <begin position="1"/>
        <end position="77"/>
    </location>
</feature>